<gene>
    <name evidence="1" type="ORF">B7P43_G00414</name>
</gene>
<reference evidence="1 2" key="1">
    <citation type="submission" date="2017-12" db="EMBL/GenBank/DDBJ databases">
        <title>Hemimetabolous genomes reveal molecular basis of termite eusociality.</title>
        <authorList>
            <person name="Harrison M.C."/>
            <person name="Jongepier E."/>
            <person name="Robertson H.M."/>
            <person name="Arning N."/>
            <person name="Bitard-Feildel T."/>
            <person name="Chao H."/>
            <person name="Childers C.P."/>
            <person name="Dinh H."/>
            <person name="Doddapaneni H."/>
            <person name="Dugan S."/>
            <person name="Gowin J."/>
            <person name="Greiner C."/>
            <person name="Han Y."/>
            <person name="Hu H."/>
            <person name="Hughes D.S.T."/>
            <person name="Huylmans A.-K."/>
            <person name="Kemena C."/>
            <person name="Kremer L.P.M."/>
            <person name="Lee S.L."/>
            <person name="Lopez-Ezquerra A."/>
            <person name="Mallet L."/>
            <person name="Monroy-Kuhn J.M."/>
            <person name="Moser A."/>
            <person name="Murali S.C."/>
            <person name="Muzny D.M."/>
            <person name="Otani S."/>
            <person name="Piulachs M.-D."/>
            <person name="Poelchau M."/>
            <person name="Qu J."/>
            <person name="Schaub F."/>
            <person name="Wada-Katsumata A."/>
            <person name="Worley K.C."/>
            <person name="Xie Q."/>
            <person name="Ylla G."/>
            <person name="Poulsen M."/>
            <person name="Gibbs R.A."/>
            <person name="Schal C."/>
            <person name="Richards S."/>
            <person name="Belles X."/>
            <person name="Korb J."/>
            <person name="Bornberg-Bauer E."/>
        </authorList>
    </citation>
    <scope>NUCLEOTIDE SEQUENCE [LARGE SCALE GENOMIC DNA]</scope>
    <source>
        <tissue evidence="1">Whole body</tissue>
    </source>
</reference>
<dbReference type="AlphaFoldDB" id="A0A2J7R8I9"/>
<organism evidence="1 2">
    <name type="scientific">Cryptotermes secundus</name>
    <dbReference type="NCBI Taxonomy" id="105785"/>
    <lineage>
        <taxon>Eukaryota</taxon>
        <taxon>Metazoa</taxon>
        <taxon>Ecdysozoa</taxon>
        <taxon>Arthropoda</taxon>
        <taxon>Hexapoda</taxon>
        <taxon>Insecta</taxon>
        <taxon>Pterygota</taxon>
        <taxon>Neoptera</taxon>
        <taxon>Polyneoptera</taxon>
        <taxon>Dictyoptera</taxon>
        <taxon>Blattodea</taxon>
        <taxon>Blattoidea</taxon>
        <taxon>Termitoidae</taxon>
        <taxon>Kalotermitidae</taxon>
        <taxon>Cryptotermitinae</taxon>
        <taxon>Cryptotermes</taxon>
    </lineage>
</organism>
<comment type="caution">
    <text evidence="1">The sequence shown here is derived from an EMBL/GenBank/DDBJ whole genome shotgun (WGS) entry which is preliminary data.</text>
</comment>
<keyword evidence="2" id="KW-1185">Reference proteome</keyword>
<sequence length="67" mass="7357">MRVGIEITTTLLYMQRIVKGKLNALFAGGGINDNYIDQLTLLLIIVIKKQTSEVGMSLFSTLNSAPE</sequence>
<name>A0A2J7R8I9_9NEOP</name>
<protein>
    <submittedName>
        <fullName evidence="1">Uncharacterized protein</fullName>
    </submittedName>
</protein>
<dbReference type="EMBL" id="NEVH01006721">
    <property type="protein sequence ID" value="PNF37151.1"/>
    <property type="molecule type" value="Genomic_DNA"/>
</dbReference>
<evidence type="ECO:0000313" key="2">
    <source>
        <dbReference type="Proteomes" id="UP000235965"/>
    </source>
</evidence>
<dbReference type="Proteomes" id="UP000235965">
    <property type="component" value="Unassembled WGS sequence"/>
</dbReference>
<evidence type="ECO:0000313" key="1">
    <source>
        <dbReference type="EMBL" id="PNF37151.1"/>
    </source>
</evidence>
<proteinExistence type="predicted"/>
<dbReference type="InParanoid" id="A0A2J7R8I9"/>
<accession>A0A2J7R8I9</accession>